<dbReference type="PROSITE" id="PS50893">
    <property type="entry name" value="ABC_TRANSPORTER_2"/>
    <property type="match status" value="1"/>
</dbReference>
<keyword evidence="5 7" id="KW-0067">ATP-binding</keyword>
<dbReference type="InterPro" id="IPR003439">
    <property type="entry name" value="ABC_transporter-like_ATP-bd"/>
</dbReference>
<accession>A0ABR6X987</accession>
<protein>
    <submittedName>
        <fullName evidence="7">ATP-binding cassette domain-containing protein</fullName>
    </submittedName>
</protein>
<keyword evidence="3" id="KW-1003">Cell membrane</keyword>
<comment type="caution">
    <text evidence="7">The sequence shown here is derived from an EMBL/GenBank/DDBJ whole genome shotgun (WGS) entry which is preliminary data.</text>
</comment>
<dbReference type="EMBL" id="JACOFW010000034">
    <property type="protein sequence ID" value="MBC3809482.1"/>
    <property type="molecule type" value="Genomic_DNA"/>
</dbReference>
<evidence type="ECO:0000313" key="8">
    <source>
        <dbReference type="Proteomes" id="UP000648257"/>
    </source>
</evidence>
<dbReference type="PANTHER" id="PTHR43335:SF4">
    <property type="entry name" value="ABC TRANSPORTER, ATP-BINDING PROTEIN"/>
    <property type="match status" value="1"/>
</dbReference>
<evidence type="ECO:0000256" key="2">
    <source>
        <dbReference type="ARBA" id="ARBA00022448"/>
    </source>
</evidence>
<organism evidence="7 8">
    <name type="scientific">Undibacterium seohonense</name>
    <dbReference type="NCBI Taxonomy" id="1344950"/>
    <lineage>
        <taxon>Bacteria</taxon>
        <taxon>Pseudomonadati</taxon>
        <taxon>Pseudomonadota</taxon>
        <taxon>Betaproteobacteria</taxon>
        <taxon>Burkholderiales</taxon>
        <taxon>Oxalobacteraceae</taxon>
        <taxon>Undibacterium</taxon>
    </lineage>
</organism>
<evidence type="ECO:0000256" key="1">
    <source>
        <dbReference type="ARBA" id="ARBA00005417"/>
    </source>
</evidence>
<evidence type="ECO:0000256" key="5">
    <source>
        <dbReference type="ARBA" id="ARBA00022840"/>
    </source>
</evidence>
<comment type="similarity">
    <text evidence="1">Belongs to the ABC transporter superfamily.</text>
</comment>
<proteinExistence type="inferred from homology"/>
<evidence type="ECO:0000256" key="4">
    <source>
        <dbReference type="ARBA" id="ARBA00022741"/>
    </source>
</evidence>
<keyword evidence="3" id="KW-0472">Membrane</keyword>
<dbReference type="InterPro" id="IPR027417">
    <property type="entry name" value="P-loop_NTPase"/>
</dbReference>
<gene>
    <name evidence="7" type="ORF">H8K52_19250</name>
</gene>
<dbReference type="Pfam" id="PF00005">
    <property type="entry name" value="ABC_tran"/>
    <property type="match status" value="1"/>
</dbReference>
<evidence type="ECO:0000256" key="3">
    <source>
        <dbReference type="ARBA" id="ARBA00022475"/>
    </source>
</evidence>
<evidence type="ECO:0000259" key="6">
    <source>
        <dbReference type="PROSITE" id="PS50893"/>
    </source>
</evidence>
<sequence length="314" mass="34938">MQKLAIQMTGVVKRFKQHEVLKGLNLAVPERSIFAFLGNNGEGKSTAIRLMLGLLHPDQGTIQILGRDIARERKYILQQTGCLVEAPSAYPNLTAREFLRIACTLKALPRSEIDRVLEIVGLTADGRRRIAQFSLGMKQRLALAHALVGSPKLLILDEPGNGLDPVGMQEIRGLIASLPNASNCTVLISSHQLDEVEKIATHVALLKEGRVQFQSEMATLYAQQDGYLTLTVDDAVSAQRVLIETLLDQVFDVTITSAQSLRVDRIPQELAYRVNACLIKADLRLHQSIFEKPTLEQWFHQTTQEVQFTPRRAA</sequence>
<evidence type="ECO:0000313" key="7">
    <source>
        <dbReference type="EMBL" id="MBC3809482.1"/>
    </source>
</evidence>
<dbReference type="InterPro" id="IPR003593">
    <property type="entry name" value="AAA+_ATPase"/>
</dbReference>
<dbReference type="GO" id="GO:0005524">
    <property type="term" value="F:ATP binding"/>
    <property type="evidence" value="ECO:0007669"/>
    <property type="project" value="UniProtKB-KW"/>
</dbReference>
<reference evidence="7 8" key="1">
    <citation type="submission" date="2020-08" db="EMBL/GenBank/DDBJ databases">
        <title>Novel species isolated from subtropical streams in China.</title>
        <authorList>
            <person name="Lu H."/>
        </authorList>
    </citation>
    <scope>NUCLEOTIDE SEQUENCE [LARGE SCALE GENOMIC DNA]</scope>
    <source>
        <strain evidence="7 8">KACC 16656</strain>
    </source>
</reference>
<dbReference type="PANTHER" id="PTHR43335">
    <property type="entry name" value="ABC TRANSPORTER, ATP-BINDING PROTEIN"/>
    <property type="match status" value="1"/>
</dbReference>
<keyword evidence="8" id="KW-1185">Reference proteome</keyword>
<dbReference type="Proteomes" id="UP000648257">
    <property type="component" value="Unassembled WGS sequence"/>
</dbReference>
<keyword evidence="4" id="KW-0547">Nucleotide-binding</keyword>
<name>A0ABR6X987_9BURK</name>
<dbReference type="Gene3D" id="3.40.50.300">
    <property type="entry name" value="P-loop containing nucleotide triphosphate hydrolases"/>
    <property type="match status" value="1"/>
</dbReference>
<dbReference type="SMART" id="SM00382">
    <property type="entry name" value="AAA"/>
    <property type="match status" value="1"/>
</dbReference>
<dbReference type="RefSeq" id="WP_186924538.1">
    <property type="nucleotide sequence ID" value="NZ_JACOFW010000034.1"/>
</dbReference>
<feature type="domain" description="ABC transporter" evidence="6">
    <location>
        <begin position="6"/>
        <end position="233"/>
    </location>
</feature>
<dbReference type="SUPFAM" id="SSF52540">
    <property type="entry name" value="P-loop containing nucleoside triphosphate hydrolases"/>
    <property type="match status" value="1"/>
</dbReference>
<keyword evidence="2" id="KW-0813">Transport</keyword>